<sequence>MGAVLWVLLFCLHPYQPVHLPLDAVLSDQEKLLFSADIALSQTEVTEPGKPSSSLSTQPPWPLANDQLLQGTRDLQLGLMAAGGTACALSFPV</sequence>
<reference evidence="2 3" key="1">
    <citation type="submission" date="2023-05" db="EMBL/GenBank/DDBJ databases">
        <title>B98-5 Cell Line De Novo Hybrid Assembly: An Optical Mapping Approach.</title>
        <authorList>
            <person name="Kananen K."/>
            <person name="Auerbach J.A."/>
            <person name="Kautto E."/>
            <person name="Blachly J.S."/>
        </authorList>
    </citation>
    <scope>NUCLEOTIDE SEQUENCE [LARGE SCALE GENOMIC DNA]</scope>
    <source>
        <strain evidence="2">B95-8</strain>
        <tissue evidence="2">Cell line</tissue>
    </source>
</reference>
<evidence type="ECO:0000313" key="2">
    <source>
        <dbReference type="EMBL" id="KAK2081242.1"/>
    </source>
</evidence>
<organism evidence="2 3">
    <name type="scientific">Saguinus oedipus</name>
    <name type="common">Cotton-top tamarin</name>
    <name type="synonym">Oedipomidas oedipus</name>
    <dbReference type="NCBI Taxonomy" id="9490"/>
    <lineage>
        <taxon>Eukaryota</taxon>
        <taxon>Metazoa</taxon>
        <taxon>Chordata</taxon>
        <taxon>Craniata</taxon>
        <taxon>Vertebrata</taxon>
        <taxon>Euteleostomi</taxon>
        <taxon>Mammalia</taxon>
        <taxon>Eutheria</taxon>
        <taxon>Euarchontoglires</taxon>
        <taxon>Primates</taxon>
        <taxon>Haplorrhini</taxon>
        <taxon>Platyrrhini</taxon>
        <taxon>Cebidae</taxon>
        <taxon>Callitrichinae</taxon>
        <taxon>Saguinus</taxon>
    </lineage>
</organism>
<feature type="signal peptide" evidence="1">
    <location>
        <begin position="1"/>
        <end position="17"/>
    </location>
</feature>
<gene>
    <name evidence="2" type="ORF">P7K49_040388</name>
</gene>
<keyword evidence="3" id="KW-1185">Reference proteome</keyword>
<dbReference type="Proteomes" id="UP001266305">
    <property type="component" value="Unassembled WGS sequence"/>
</dbReference>
<evidence type="ECO:0000256" key="1">
    <source>
        <dbReference type="SAM" id="SignalP"/>
    </source>
</evidence>
<feature type="chain" id="PRO_5046933047" evidence="1">
    <location>
        <begin position="18"/>
        <end position="93"/>
    </location>
</feature>
<comment type="caution">
    <text evidence="2">The sequence shown here is derived from an EMBL/GenBank/DDBJ whole genome shotgun (WGS) entry which is preliminary data.</text>
</comment>
<proteinExistence type="predicted"/>
<dbReference type="EMBL" id="JASSZA010000364">
    <property type="protein sequence ID" value="KAK2081242.1"/>
    <property type="molecule type" value="Genomic_DNA"/>
</dbReference>
<protein>
    <submittedName>
        <fullName evidence="2">Uncharacterized protein</fullName>
    </submittedName>
</protein>
<name>A0ABQ9T922_SAGOE</name>
<keyword evidence="1" id="KW-0732">Signal</keyword>
<accession>A0ABQ9T922</accession>
<evidence type="ECO:0000313" key="3">
    <source>
        <dbReference type="Proteomes" id="UP001266305"/>
    </source>
</evidence>